<organism evidence="2 3">
    <name type="scientific">Canavalia gladiata</name>
    <name type="common">Sword bean</name>
    <name type="synonym">Dolichos gladiatus</name>
    <dbReference type="NCBI Taxonomy" id="3824"/>
    <lineage>
        <taxon>Eukaryota</taxon>
        <taxon>Viridiplantae</taxon>
        <taxon>Streptophyta</taxon>
        <taxon>Embryophyta</taxon>
        <taxon>Tracheophyta</taxon>
        <taxon>Spermatophyta</taxon>
        <taxon>Magnoliopsida</taxon>
        <taxon>eudicotyledons</taxon>
        <taxon>Gunneridae</taxon>
        <taxon>Pentapetalae</taxon>
        <taxon>rosids</taxon>
        <taxon>fabids</taxon>
        <taxon>Fabales</taxon>
        <taxon>Fabaceae</taxon>
        <taxon>Papilionoideae</taxon>
        <taxon>50 kb inversion clade</taxon>
        <taxon>NPAAA clade</taxon>
        <taxon>indigoferoid/millettioid clade</taxon>
        <taxon>Phaseoleae</taxon>
        <taxon>Canavalia</taxon>
    </lineage>
</organism>
<keyword evidence="3" id="KW-1185">Reference proteome</keyword>
<accession>A0AAN9KEF0</accession>
<reference evidence="2 3" key="1">
    <citation type="submission" date="2024-01" db="EMBL/GenBank/DDBJ databases">
        <title>The genomes of 5 underutilized Papilionoideae crops provide insights into root nodulation and disease resistanc.</title>
        <authorList>
            <person name="Jiang F."/>
        </authorList>
    </citation>
    <scope>NUCLEOTIDE SEQUENCE [LARGE SCALE GENOMIC DNA]</scope>
    <source>
        <strain evidence="2">LVBAO_FW01</strain>
        <tissue evidence="2">Leaves</tissue>
    </source>
</reference>
<name>A0AAN9KEF0_CANGL</name>
<protein>
    <submittedName>
        <fullName evidence="2">Uncharacterized protein</fullName>
    </submittedName>
</protein>
<dbReference type="Proteomes" id="UP001367508">
    <property type="component" value="Unassembled WGS sequence"/>
</dbReference>
<gene>
    <name evidence="2" type="ORF">VNO77_34012</name>
</gene>
<dbReference type="EMBL" id="JAYMYQ010000008">
    <property type="protein sequence ID" value="KAK7315464.1"/>
    <property type="molecule type" value="Genomic_DNA"/>
</dbReference>
<evidence type="ECO:0000256" key="1">
    <source>
        <dbReference type="SAM" id="MobiDB-lite"/>
    </source>
</evidence>
<proteinExistence type="predicted"/>
<sequence length="89" mass="10306">MVTGSRSQNEDFKMEEDNDDHDQKVVNHILRTYGPRSRHTSFYFSVPNCATVVRHHFYEQITAIDQETATHGLEPTETLIKTRSTLVNI</sequence>
<dbReference type="AlphaFoldDB" id="A0AAN9KEF0"/>
<evidence type="ECO:0000313" key="2">
    <source>
        <dbReference type="EMBL" id="KAK7315464.1"/>
    </source>
</evidence>
<feature type="region of interest" description="Disordered" evidence="1">
    <location>
        <begin position="1"/>
        <end position="20"/>
    </location>
</feature>
<evidence type="ECO:0000313" key="3">
    <source>
        <dbReference type="Proteomes" id="UP001367508"/>
    </source>
</evidence>
<comment type="caution">
    <text evidence="2">The sequence shown here is derived from an EMBL/GenBank/DDBJ whole genome shotgun (WGS) entry which is preliminary data.</text>
</comment>